<keyword evidence="2" id="KW-1185">Reference proteome</keyword>
<dbReference type="GO" id="GO:0010997">
    <property type="term" value="F:anaphase-promoting complex binding"/>
    <property type="evidence" value="ECO:0007669"/>
    <property type="project" value="InterPro"/>
</dbReference>
<sequence>MSLSAAGATAAFSSTTDDGHPLHHELALVVADDTAISIQDRKDQTLLALKTELMGKLDKEVKSLDDDSWMFDGPRSRINLISRPGKSLKWHIYKIWLLMKHTCICCYIFCQEPEKNKKIDMSIA</sequence>
<accession>A0A8X8WLV9</accession>
<dbReference type="GO" id="GO:0046621">
    <property type="term" value="P:negative regulation of organ growth"/>
    <property type="evidence" value="ECO:0007669"/>
    <property type="project" value="InterPro"/>
</dbReference>
<dbReference type="AlphaFoldDB" id="A0A8X8WLV9"/>
<protein>
    <submittedName>
        <fullName evidence="1">Uncharacterized protein</fullName>
    </submittedName>
</protein>
<reference evidence="1" key="2">
    <citation type="submission" date="2020-08" db="EMBL/GenBank/DDBJ databases">
        <title>Plant Genome Project.</title>
        <authorList>
            <person name="Zhang R.-G."/>
        </authorList>
    </citation>
    <scope>NUCLEOTIDE SEQUENCE</scope>
    <source>
        <strain evidence="1">Huo1</strain>
        <tissue evidence="1">Leaf</tissue>
    </source>
</reference>
<reference evidence="1" key="1">
    <citation type="submission" date="2018-01" db="EMBL/GenBank/DDBJ databases">
        <authorList>
            <person name="Mao J.F."/>
        </authorList>
    </citation>
    <scope>NUCLEOTIDE SEQUENCE</scope>
    <source>
        <strain evidence="1">Huo1</strain>
        <tissue evidence="1">Leaf</tissue>
    </source>
</reference>
<dbReference type="EMBL" id="PNBA02000016">
    <property type="protein sequence ID" value="KAG6396920.1"/>
    <property type="molecule type" value="Genomic_DNA"/>
</dbReference>
<evidence type="ECO:0000313" key="1">
    <source>
        <dbReference type="EMBL" id="KAG6396920.1"/>
    </source>
</evidence>
<organism evidence="1">
    <name type="scientific">Salvia splendens</name>
    <name type="common">Scarlet sage</name>
    <dbReference type="NCBI Taxonomy" id="180675"/>
    <lineage>
        <taxon>Eukaryota</taxon>
        <taxon>Viridiplantae</taxon>
        <taxon>Streptophyta</taxon>
        <taxon>Embryophyta</taxon>
        <taxon>Tracheophyta</taxon>
        <taxon>Spermatophyta</taxon>
        <taxon>Magnoliopsida</taxon>
        <taxon>eudicotyledons</taxon>
        <taxon>Gunneridae</taxon>
        <taxon>Pentapetalae</taxon>
        <taxon>asterids</taxon>
        <taxon>lamiids</taxon>
        <taxon>Lamiales</taxon>
        <taxon>Lamiaceae</taxon>
        <taxon>Nepetoideae</taxon>
        <taxon>Mentheae</taxon>
        <taxon>Salviinae</taxon>
        <taxon>Salvia</taxon>
        <taxon>Salvia subgen. Calosphace</taxon>
        <taxon>core Calosphace</taxon>
    </lineage>
</organism>
<comment type="caution">
    <text evidence="1">The sequence shown here is derived from an EMBL/GenBank/DDBJ whole genome shotgun (WGS) entry which is preliminary data.</text>
</comment>
<dbReference type="PANTHER" id="PTHR37387:SF1">
    <property type="entry name" value="PROTEIN SAMBA"/>
    <property type="match status" value="1"/>
</dbReference>
<proteinExistence type="predicted"/>
<dbReference type="InterPro" id="IPR037547">
    <property type="entry name" value="SAMBA"/>
</dbReference>
<name>A0A8X8WLV9_SALSN</name>
<evidence type="ECO:0000313" key="2">
    <source>
        <dbReference type="Proteomes" id="UP000298416"/>
    </source>
</evidence>
<gene>
    <name evidence="1" type="ORF">SASPL_143079</name>
</gene>
<dbReference type="Proteomes" id="UP000298416">
    <property type="component" value="Unassembled WGS sequence"/>
</dbReference>
<dbReference type="PANTHER" id="PTHR37387">
    <property type="entry name" value="PROTEIN SAMBA"/>
    <property type="match status" value="1"/>
</dbReference>